<evidence type="ECO:0000313" key="1">
    <source>
        <dbReference type="EMBL" id="BAG03336.1"/>
    </source>
</evidence>
<reference evidence="1 2" key="1">
    <citation type="journal article" date="2007" name="DNA Res.">
        <title>Complete genomic structure of the bloom-forming toxic cyanobacterium Microcystis aeruginosa NIES-843.</title>
        <authorList>
            <person name="Kaneko T."/>
            <person name="Nakajima N."/>
            <person name="Okamoto S."/>
            <person name="Suzuki I."/>
            <person name="Tanabe Y."/>
            <person name="Tamaoki M."/>
            <person name="Nakamura Y."/>
            <person name="Kasai F."/>
            <person name="Watanabe A."/>
            <person name="Kawashima K."/>
            <person name="Kishida Y."/>
            <person name="Ono A."/>
            <person name="Shimizu Y."/>
            <person name="Takahashi C."/>
            <person name="Minami C."/>
            <person name="Fujishiro T."/>
            <person name="Kohara M."/>
            <person name="Katoh M."/>
            <person name="Nakazaki N."/>
            <person name="Nakayama S."/>
            <person name="Yamada M."/>
            <person name="Tabata S."/>
            <person name="Watanabe M.M."/>
        </authorList>
    </citation>
    <scope>NUCLEOTIDE SEQUENCE [LARGE SCALE GENOMIC DNA]</scope>
    <source>
        <strain evidence="2">NIES-843 / IAM M-247</strain>
    </source>
</reference>
<dbReference type="AlphaFoldDB" id="B0JMQ1"/>
<protein>
    <submittedName>
        <fullName evidence="1">Uncharacterized protein</fullName>
    </submittedName>
</protein>
<name>B0JMQ1_MICAN</name>
<dbReference type="PaxDb" id="449447-MAE_35140"/>
<dbReference type="STRING" id="449447.MAE_35140"/>
<gene>
    <name evidence="1" type="ordered locus">MAE_35140</name>
</gene>
<evidence type="ECO:0000313" key="2">
    <source>
        <dbReference type="Proteomes" id="UP000001510"/>
    </source>
</evidence>
<keyword evidence="2" id="KW-1185">Reference proteome</keyword>
<organism evidence="1 2">
    <name type="scientific">Microcystis aeruginosa (strain NIES-843 / IAM M-2473)</name>
    <dbReference type="NCBI Taxonomy" id="449447"/>
    <lineage>
        <taxon>Bacteria</taxon>
        <taxon>Bacillati</taxon>
        <taxon>Cyanobacteriota</taxon>
        <taxon>Cyanophyceae</taxon>
        <taxon>Oscillatoriophycideae</taxon>
        <taxon>Chroococcales</taxon>
        <taxon>Microcystaceae</taxon>
        <taxon>Microcystis</taxon>
    </lineage>
</organism>
<dbReference type="EnsemblBacteria" id="BAG03336">
    <property type="protein sequence ID" value="BAG03336"/>
    <property type="gene ID" value="MAE_35140"/>
</dbReference>
<dbReference type="HOGENOM" id="CLU_2936441_0_0_3"/>
<dbReference type="Proteomes" id="UP000001510">
    <property type="component" value="Chromosome"/>
</dbReference>
<dbReference type="KEGG" id="mar:MAE_35140"/>
<dbReference type="EMBL" id="AP009552">
    <property type="protein sequence ID" value="BAG03336.1"/>
    <property type="molecule type" value="Genomic_DNA"/>
</dbReference>
<sequence>MLPLTRNNRVTIALYTHLTRYKLKIITCLRKLIVIDYTGSLDQNLNRIYQCLSRCRGKGG</sequence>
<proteinExistence type="predicted"/>
<accession>B0JMQ1</accession>